<organism evidence="2 3">
    <name type="scientific">Granulicatella seriolae</name>
    <dbReference type="NCBI Taxonomy" id="2967226"/>
    <lineage>
        <taxon>Bacteria</taxon>
        <taxon>Bacillati</taxon>
        <taxon>Bacillota</taxon>
        <taxon>Bacilli</taxon>
        <taxon>Lactobacillales</taxon>
        <taxon>Carnobacteriaceae</taxon>
        <taxon>Granulicatella</taxon>
    </lineage>
</organism>
<dbReference type="SUPFAM" id="SSF109604">
    <property type="entry name" value="HD-domain/PDEase-like"/>
    <property type="match status" value="1"/>
</dbReference>
<gene>
    <name evidence="2" type="ORF">NPA36_09010</name>
</gene>
<reference evidence="2" key="2">
    <citation type="journal article" date="2023" name="Curr. Microbiol.">
        <title>Granulicatella seriolae sp. nov., a Novel Facultative Anaerobe Isolated from Yellowtail Marine Fish.</title>
        <authorList>
            <person name="Lee M."/>
            <person name="Choi Y.J."/>
            <person name="Farooq A."/>
            <person name="Jeong J.B."/>
            <person name="Jung M.Y."/>
        </authorList>
    </citation>
    <scope>NUCLEOTIDE SEQUENCE</scope>
    <source>
        <strain evidence="2">S8</strain>
    </source>
</reference>
<dbReference type="InterPro" id="IPR003607">
    <property type="entry name" value="HD/PDEase_dom"/>
</dbReference>
<evidence type="ECO:0000259" key="1">
    <source>
        <dbReference type="SMART" id="SM00471"/>
    </source>
</evidence>
<comment type="caution">
    <text evidence="2">The sequence shown here is derived from an EMBL/GenBank/DDBJ whole genome shotgun (WGS) entry which is preliminary data.</text>
</comment>
<evidence type="ECO:0000313" key="2">
    <source>
        <dbReference type="EMBL" id="MCQ9210686.1"/>
    </source>
</evidence>
<dbReference type="Gene3D" id="1.20.58.1910">
    <property type="match status" value="1"/>
</dbReference>
<name>A0ABT1WQ67_9LACT</name>
<sequence>MDNYTSTEKKALAVIETEMEDFFKNDNSGHDWFHVQRVRHNAIKIAKTEPEAQGFIIEMAALLHDRFDDKLVADPDKVKTMFMVHLSELGIDQISIQKIFHAVDAVGFKGGFNQVPVISIEDKVVQDADRLDAIGAIGIARVFAYSGAKKRPIYLGNEVFQPSQSANDYRTKNGSAIEHFYEKLLLLKNLMHTAEGKKMAQKRHDFMVCYLKEFYEEWGDID</sequence>
<dbReference type="RefSeq" id="WP_256945798.1">
    <property type="nucleotide sequence ID" value="NZ_JANHNZ010000011.1"/>
</dbReference>
<dbReference type="SMART" id="SM00471">
    <property type="entry name" value="HDc"/>
    <property type="match status" value="1"/>
</dbReference>
<protein>
    <submittedName>
        <fullName evidence="2">Phosphohydrolase</fullName>
    </submittedName>
</protein>
<dbReference type="EMBL" id="JANHNZ010000011">
    <property type="protein sequence ID" value="MCQ9210686.1"/>
    <property type="molecule type" value="Genomic_DNA"/>
</dbReference>
<dbReference type="Proteomes" id="UP001059480">
    <property type="component" value="Unassembled WGS sequence"/>
</dbReference>
<reference evidence="2" key="3">
    <citation type="journal article" date="2023" name="Microbiol. Resour. Announc.">
        <title>Draft Genome Sequence of Granulicatella sp. Strain S8, Isolated from a Marine Fish, Seriola quinqueradiata.</title>
        <authorList>
            <person name="Lee M."/>
            <person name="Farooq A."/>
            <person name="Jeong J.B."/>
            <person name="Jung M.Y."/>
        </authorList>
    </citation>
    <scope>NUCLEOTIDE SEQUENCE</scope>
    <source>
        <strain evidence="2">S8</strain>
    </source>
</reference>
<reference evidence="2" key="1">
    <citation type="submission" date="2022-07" db="EMBL/GenBank/DDBJ databases">
        <authorList>
            <person name="Jung M.-Y."/>
            <person name="Lee M."/>
        </authorList>
    </citation>
    <scope>NUCLEOTIDE SEQUENCE</scope>
    <source>
        <strain evidence="2">S8</strain>
    </source>
</reference>
<dbReference type="PANTHER" id="PTHR33594">
    <property type="entry name" value="SUPERFAMILY HYDROLASE, PUTATIVE (AFU_ORTHOLOGUE AFUA_1G03035)-RELATED"/>
    <property type="match status" value="1"/>
</dbReference>
<dbReference type="Gene3D" id="1.10.472.50">
    <property type="entry name" value="HD-domain/PDEase-like"/>
    <property type="match status" value="1"/>
</dbReference>
<keyword evidence="3" id="KW-1185">Reference proteome</keyword>
<dbReference type="CDD" id="cd00077">
    <property type="entry name" value="HDc"/>
    <property type="match status" value="1"/>
</dbReference>
<evidence type="ECO:0000313" key="3">
    <source>
        <dbReference type="Proteomes" id="UP001059480"/>
    </source>
</evidence>
<feature type="domain" description="HD/PDEase" evidence="1">
    <location>
        <begin position="27"/>
        <end position="143"/>
    </location>
</feature>
<accession>A0ABT1WQ67</accession>
<proteinExistence type="predicted"/>
<dbReference type="PANTHER" id="PTHR33594:SF1">
    <property type="entry name" value="HD_PDEASE DOMAIN-CONTAINING PROTEIN"/>
    <property type="match status" value="1"/>
</dbReference>